<dbReference type="GO" id="GO:0016987">
    <property type="term" value="F:sigma factor activity"/>
    <property type="evidence" value="ECO:0007669"/>
    <property type="project" value="UniProtKB-KW"/>
</dbReference>
<dbReference type="EMBL" id="FWYF01000002">
    <property type="protein sequence ID" value="SMD35377.1"/>
    <property type="molecule type" value="Genomic_DNA"/>
</dbReference>
<proteinExistence type="inferred from homology"/>
<evidence type="ECO:0000256" key="3">
    <source>
        <dbReference type="ARBA" id="ARBA00023082"/>
    </source>
</evidence>
<gene>
    <name evidence="6" type="ORF">SAMN04488029_2483</name>
</gene>
<evidence type="ECO:0000313" key="6">
    <source>
        <dbReference type="EMBL" id="SMD35377.1"/>
    </source>
</evidence>
<dbReference type="InterPro" id="IPR007627">
    <property type="entry name" value="RNA_pol_sigma70_r2"/>
</dbReference>
<dbReference type="PANTHER" id="PTHR43133">
    <property type="entry name" value="RNA POLYMERASE ECF-TYPE SIGMA FACTO"/>
    <property type="match status" value="1"/>
</dbReference>
<dbReference type="RefSeq" id="WP_084373126.1">
    <property type="nucleotide sequence ID" value="NZ_FWYF01000002.1"/>
</dbReference>
<dbReference type="InterPro" id="IPR036388">
    <property type="entry name" value="WH-like_DNA-bd_sf"/>
</dbReference>
<evidence type="ECO:0000256" key="1">
    <source>
        <dbReference type="ARBA" id="ARBA00010641"/>
    </source>
</evidence>
<reference evidence="6 7" key="1">
    <citation type="submission" date="2017-04" db="EMBL/GenBank/DDBJ databases">
        <authorList>
            <person name="Afonso C.L."/>
            <person name="Miller P.J."/>
            <person name="Scott M.A."/>
            <person name="Spackman E."/>
            <person name="Goraichik I."/>
            <person name="Dimitrov K.M."/>
            <person name="Suarez D.L."/>
            <person name="Swayne D.E."/>
        </authorList>
    </citation>
    <scope>NUCLEOTIDE SEQUENCE [LARGE SCALE GENOMIC DNA]</scope>
    <source>
        <strain evidence="6 7">DSM 26133</strain>
    </source>
</reference>
<dbReference type="InterPro" id="IPR013324">
    <property type="entry name" value="RNA_pol_sigma_r3/r4-like"/>
</dbReference>
<dbReference type="GO" id="GO:0003677">
    <property type="term" value="F:DNA binding"/>
    <property type="evidence" value="ECO:0007669"/>
    <property type="project" value="InterPro"/>
</dbReference>
<accession>A0A1W2GFF9</accession>
<comment type="similarity">
    <text evidence="1">Belongs to the sigma-70 factor family. ECF subfamily.</text>
</comment>
<dbReference type="Pfam" id="PF08281">
    <property type="entry name" value="Sigma70_r4_2"/>
    <property type="match status" value="1"/>
</dbReference>
<keyword evidence="3" id="KW-0731">Sigma factor</keyword>
<sequence length="186" mass="21489">MSHTLDQNHLDQNFKVLYFEYYATAQRTAMYVLKQADAAEDVAQNVFLKLWDKRDQLDQLNNPKAYIIQMARNGALDVIKKVAHLSEEHIPLVFEEEFADESVENEEMRQAIEKAVAELSPKCRLVFSLSRFEGLSNSEIAEHLDVSIRTVETQISNALKSFRTDLRHYFVEFLGWVIFVASQSIS</sequence>
<dbReference type="NCBIfam" id="TIGR02985">
    <property type="entry name" value="Sig70_bacteroi1"/>
    <property type="match status" value="1"/>
</dbReference>
<dbReference type="OrthoDB" id="799938at2"/>
<dbReference type="GO" id="GO:0006352">
    <property type="term" value="P:DNA-templated transcription initiation"/>
    <property type="evidence" value="ECO:0007669"/>
    <property type="project" value="InterPro"/>
</dbReference>
<dbReference type="NCBIfam" id="TIGR02937">
    <property type="entry name" value="sigma70-ECF"/>
    <property type="match status" value="1"/>
</dbReference>
<dbReference type="Pfam" id="PF04542">
    <property type="entry name" value="Sigma70_r2"/>
    <property type="match status" value="1"/>
</dbReference>
<dbReference type="PANTHER" id="PTHR43133:SF46">
    <property type="entry name" value="RNA POLYMERASE SIGMA-70 FACTOR ECF SUBFAMILY"/>
    <property type="match status" value="1"/>
</dbReference>
<dbReference type="InterPro" id="IPR039425">
    <property type="entry name" value="RNA_pol_sigma-70-like"/>
</dbReference>
<evidence type="ECO:0000256" key="4">
    <source>
        <dbReference type="ARBA" id="ARBA00023163"/>
    </source>
</evidence>
<keyword evidence="2" id="KW-0805">Transcription regulation</keyword>
<dbReference type="Proteomes" id="UP000192472">
    <property type="component" value="Unassembled WGS sequence"/>
</dbReference>
<dbReference type="Gene3D" id="1.10.10.10">
    <property type="entry name" value="Winged helix-like DNA-binding domain superfamily/Winged helix DNA-binding domain"/>
    <property type="match status" value="1"/>
</dbReference>
<name>A0A1W2GFF9_REIFA</name>
<dbReference type="STRING" id="692418.SAMN04488029_2483"/>
<dbReference type="SMART" id="SM00421">
    <property type="entry name" value="HTH_LUXR"/>
    <property type="match status" value="1"/>
</dbReference>
<dbReference type="InterPro" id="IPR013249">
    <property type="entry name" value="RNA_pol_sigma70_r4_t2"/>
</dbReference>
<dbReference type="AlphaFoldDB" id="A0A1W2GFF9"/>
<dbReference type="SUPFAM" id="SSF88659">
    <property type="entry name" value="Sigma3 and sigma4 domains of RNA polymerase sigma factors"/>
    <property type="match status" value="1"/>
</dbReference>
<feature type="domain" description="HTH luxR-type" evidence="5">
    <location>
        <begin position="116"/>
        <end position="170"/>
    </location>
</feature>
<dbReference type="InterPro" id="IPR014327">
    <property type="entry name" value="RNA_pol_sigma70_bacteroid"/>
</dbReference>
<dbReference type="InterPro" id="IPR000792">
    <property type="entry name" value="Tscrpt_reg_LuxR_C"/>
</dbReference>
<dbReference type="CDD" id="cd06171">
    <property type="entry name" value="Sigma70_r4"/>
    <property type="match status" value="1"/>
</dbReference>
<protein>
    <submittedName>
        <fullName evidence="6">RNA polymerase sigma-70 factor, ECF subfamily</fullName>
    </submittedName>
</protein>
<dbReference type="Gene3D" id="1.10.1740.10">
    <property type="match status" value="1"/>
</dbReference>
<organism evidence="6 7">
    <name type="scientific">Reichenbachiella faecimaris</name>
    <dbReference type="NCBI Taxonomy" id="692418"/>
    <lineage>
        <taxon>Bacteria</taxon>
        <taxon>Pseudomonadati</taxon>
        <taxon>Bacteroidota</taxon>
        <taxon>Cytophagia</taxon>
        <taxon>Cytophagales</taxon>
        <taxon>Reichenbachiellaceae</taxon>
        <taxon>Reichenbachiella</taxon>
    </lineage>
</organism>
<keyword evidence="4" id="KW-0804">Transcription</keyword>
<evidence type="ECO:0000259" key="5">
    <source>
        <dbReference type="SMART" id="SM00421"/>
    </source>
</evidence>
<evidence type="ECO:0000313" key="7">
    <source>
        <dbReference type="Proteomes" id="UP000192472"/>
    </source>
</evidence>
<evidence type="ECO:0000256" key="2">
    <source>
        <dbReference type="ARBA" id="ARBA00023015"/>
    </source>
</evidence>
<dbReference type="InterPro" id="IPR014284">
    <property type="entry name" value="RNA_pol_sigma-70_dom"/>
</dbReference>
<keyword evidence="7" id="KW-1185">Reference proteome</keyword>
<dbReference type="SUPFAM" id="SSF88946">
    <property type="entry name" value="Sigma2 domain of RNA polymerase sigma factors"/>
    <property type="match status" value="1"/>
</dbReference>
<dbReference type="InterPro" id="IPR013325">
    <property type="entry name" value="RNA_pol_sigma_r2"/>
</dbReference>